<comment type="caution">
    <text evidence="1">The sequence shown here is derived from an EMBL/GenBank/DDBJ whole genome shotgun (WGS) entry which is preliminary data.</text>
</comment>
<accession>A0AAD7BJ30</accession>
<dbReference type="Gene3D" id="3.80.10.10">
    <property type="entry name" value="Ribonuclease Inhibitor"/>
    <property type="match status" value="1"/>
</dbReference>
<dbReference type="EMBL" id="JARKIF010000015">
    <property type="protein sequence ID" value="KAJ7622308.1"/>
    <property type="molecule type" value="Genomic_DNA"/>
</dbReference>
<keyword evidence="2" id="KW-1185">Reference proteome</keyword>
<dbReference type="AlphaFoldDB" id="A0AAD7BJ30"/>
<evidence type="ECO:0008006" key="3">
    <source>
        <dbReference type="Google" id="ProtNLM"/>
    </source>
</evidence>
<evidence type="ECO:0000313" key="1">
    <source>
        <dbReference type="EMBL" id="KAJ7622308.1"/>
    </source>
</evidence>
<dbReference type="InterPro" id="IPR032675">
    <property type="entry name" value="LRR_dom_sf"/>
</dbReference>
<dbReference type="Proteomes" id="UP001221142">
    <property type="component" value="Unassembled WGS sequence"/>
</dbReference>
<organism evidence="1 2">
    <name type="scientific">Roridomyces roridus</name>
    <dbReference type="NCBI Taxonomy" id="1738132"/>
    <lineage>
        <taxon>Eukaryota</taxon>
        <taxon>Fungi</taxon>
        <taxon>Dikarya</taxon>
        <taxon>Basidiomycota</taxon>
        <taxon>Agaricomycotina</taxon>
        <taxon>Agaricomycetes</taxon>
        <taxon>Agaricomycetidae</taxon>
        <taxon>Agaricales</taxon>
        <taxon>Marasmiineae</taxon>
        <taxon>Mycenaceae</taxon>
        <taxon>Roridomyces</taxon>
    </lineage>
</organism>
<protein>
    <recommendedName>
        <fullName evidence="3">F-box domain-containing protein</fullName>
    </recommendedName>
</protein>
<sequence>MSHLRLRNSAPTEHETNAIRQRILDMGTQKRKIDAEILVLVDRLDTHGRRSLALQEEMTVLRATISPFRRLPVEVLSRIFLASLADALSSPSYRSDDIRQPPHVLARVCSAWRTVALDTPELWCAIHLADLEKPWDGDGALFIPTFAERSRRSPLHFKMSISSNKLLGLWLSVMWPISERLESLTVCTPEGYLQALIGMTSAMFPALITLDLTVSPKPQGPSVVMDFVGEIDAFTTAPSLVTVRLSGLPGFARGNRSPLDGNRGLSMIRGNRQAVFEPRLPLSQLTELQLHCDDDLFEARQILSLSVALETFSLECCSSIGPTIDIPNCVLPKMRSLSLNVPDFARFLKPFSFPGLRELMLEGNYELTAEEVNALIQLHAKSRFELHSRAVLCLSFEAKAIVPFLLCTWSLKHLSLIDSVSADKDLFGILTYSGEPGMHMLIPDLEELTIVHTPFKYVAALKKMLQSRWWGDEGGGSTVHQWLLPYCNMPG</sequence>
<name>A0AAD7BJ30_9AGAR</name>
<evidence type="ECO:0000313" key="2">
    <source>
        <dbReference type="Proteomes" id="UP001221142"/>
    </source>
</evidence>
<proteinExistence type="predicted"/>
<gene>
    <name evidence="1" type="ORF">FB45DRAFT_1061857</name>
</gene>
<reference evidence="1" key="1">
    <citation type="submission" date="2023-03" db="EMBL/GenBank/DDBJ databases">
        <title>Massive genome expansion in bonnet fungi (Mycena s.s.) driven by repeated elements and novel gene families across ecological guilds.</title>
        <authorList>
            <consortium name="Lawrence Berkeley National Laboratory"/>
            <person name="Harder C.B."/>
            <person name="Miyauchi S."/>
            <person name="Viragh M."/>
            <person name="Kuo A."/>
            <person name="Thoen E."/>
            <person name="Andreopoulos B."/>
            <person name="Lu D."/>
            <person name="Skrede I."/>
            <person name="Drula E."/>
            <person name="Henrissat B."/>
            <person name="Morin E."/>
            <person name="Kohler A."/>
            <person name="Barry K."/>
            <person name="LaButti K."/>
            <person name="Morin E."/>
            <person name="Salamov A."/>
            <person name="Lipzen A."/>
            <person name="Mereny Z."/>
            <person name="Hegedus B."/>
            <person name="Baldrian P."/>
            <person name="Stursova M."/>
            <person name="Weitz H."/>
            <person name="Taylor A."/>
            <person name="Grigoriev I.V."/>
            <person name="Nagy L.G."/>
            <person name="Martin F."/>
            <person name="Kauserud H."/>
        </authorList>
    </citation>
    <scope>NUCLEOTIDE SEQUENCE</scope>
    <source>
        <strain evidence="1">9284</strain>
    </source>
</reference>